<proteinExistence type="inferred from homology"/>
<dbReference type="Proteomes" id="UP000051254">
    <property type="component" value="Unassembled WGS sequence"/>
</dbReference>
<evidence type="ECO:0000256" key="6">
    <source>
        <dbReference type="ARBA" id="ARBA00023163"/>
    </source>
</evidence>
<dbReference type="RefSeq" id="WP_057667678.1">
    <property type="nucleotide sequence ID" value="NZ_JACIUV010000001.1"/>
</dbReference>
<dbReference type="PANTHER" id="PTHR34701:SF1">
    <property type="entry name" value="TRANSCRIPTIONAL REGULATOR MRAZ"/>
    <property type="match status" value="1"/>
</dbReference>
<dbReference type="GO" id="GO:2000143">
    <property type="term" value="P:negative regulation of DNA-templated transcription initiation"/>
    <property type="evidence" value="ECO:0007669"/>
    <property type="project" value="TreeGrafter"/>
</dbReference>
<dbReference type="PATRIC" id="fig|266128.3.peg.1850"/>
<dbReference type="CDD" id="cd16320">
    <property type="entry name" value="MraZ_N"/>
    <property type="match status" value="1"/>
</dbReference>
<dbReference type="InterPro" id="IPR038619">
    <property type="entry name" value="MraZ_sf"/>
</dbReference>
<accession>A0A0R0BBA5</accession>
<evidence type="ECO:0000256" key="1">
    <source>
        <dbReference type="ARBA" id="ARBA00013860"/>
    </source>
</evidence>
<dbReference type="CDD" id="cd16321">
    <property type="entry name" value="MraZ_C"/>
    <property type="match status" value="1"/>
</dbReference>
<reference evidence="9 11" key="1">
    <citation type="submission" date="2015-05" db="EMBL/GenBank/DDBJ databases">
        <title>Genome sequencing and analysis of members of genus Stenotrophomonas.</title>
        <authorList>
            <person name="Patil P.P."/>
            <person name="Midha S."/>
            <person name="Patil P.B."/>
        </authorList>
    </citation>
    <scope>NUCLEOTIDE SEQUENCE [LARGE SCALE GENOMIC DNA]</scope>
    <source>
        <strain evidence="9 11">DSM 17805</strain>
    </source>
</reference>
<dbReference type="GO" id="GO:0005737">
    <property type="term" value="C:cytoplasm"/>
    <property type="evidence" value="ECO:0007669"/>
    <property type="project" value="UniProtKB-UniRule"/>
</dbReference>
<comment type="subunit">
    <text evidence="7">Forms oligomers.</text>
</comment>
<dbReference type="Proteomes" id="UP000550609">
    <property type="component" value="Unassembled WGS sequence"/>
</dbReference>
<evidence type="ECO:0000256" key="4">
    <source>
        <dbReference type="ARBA" id="ARBA00023015"/>
    </source>
</evidence>
<dbReference type="EMBL" id="JACIUV010000001">
    <property type="protein sequence ID" value="MBB1115563.1"/>
    <property type="molecule type" value="Genomic_DNA"/>
</dbReference>
<gene>
    <name evidence="7 10" type="primary">mraZ</name>
    <name evidence="9" type="ORF">ABB25_13600</name>
    <name evidence="10" type="ORF">H4O09_00585</name>
</gene>
<dbReference type="SUPFAM" id="SSF89447">
    <property type="entry name" value="AbrB/MazE/MraZ-like"/>
    <property type="match status" value="1"/>
</dbReference>
<dbReference type="PROSITE" id="PS51740">
    <property type="entry name" value="SPOVT_ABRB"/>
    <property type="match status" value="2"/>
</dbReference>
<reference evidence="10 12" key="2">
    <citation type="submission" date="2020-08" db="EMBL/GenBank/DDBJ databases">
        <title>Stenotrophomonas sp. W1S232.</title>
        <authorList>
            <person name="Deng Y."/>
        </authorList>
    </citation>
    <scope>NUCLEOTIDE SEQUENCE [LARGE SCALE GENOMIC DNA]</scope>
    <source>
        <strain evidence="10 12">W1S232</strain>
    </source>
</reference>
<comment type="similarity">
    <text evidence="7">Belongs to the MraZ family.</text>
</comment>
<name>A0A0R0BBA5_9GAMM</name>
<dbReference type="GO" id="GO:0003700">
    <property type="term" value="F:DNA-binding transcription factor activity"/>
    <property type="evidence" value="ECO:0007669"/>
    <property type="project" value="UniProtKB-UniRule"/>
</dbReference>
<organism evidence="9 11">
    <name type="scientific">Stenotrophomonas koreensis</name>
    <dbReference type="NCBI Taxonomy" id="266128"/>
    <lineage>
        <taxon>Bacteria</taxon>
        <taxon>Pseudomonadati</taxon>
        <taxon>Pseudomonadota</taxon>
        <taxon>Gammaproteobacteria</taxon>
        <taxon>Lysobacterales</taxon>
        <taxon>Lysobacteraceae</taxon>
        <taxon>Stenotrophomonas</taxon>
    </lineage>
</organism>
<dbReference type="GO" id="GO:0051301">
    <property type="term" value="P:cell division"/>
    <property type="evidence" value="ECO:0007669"/>
    <property type="project" value="UniProtKB-KW"/>
</dbReference>
<keyword evidence="4 7" id="KW-0805">Transcription regulation</keyword>
<evidence type="ECO:0000313" key="9">
    <source>
        <dbReference type="EMBL" id="KRG54560.1"/>
    </source>
</evidence>
<feature type="domain" description="SpoVT-AbrB" evidence="8">
    <location>
        <begin position="5"/>
        <end position="53"/>
    </location>
</feature>
<evidence type="ECO:0000256" key="3">
    <source>
        <dbReference type="ARBA" id="ARBA00022737"/>
    </source>
</evidence>
<dbReference type="InterPro" id="IPR037914">
    <property type="entry name" value="SpoVT-AbrB_sf"/>
</dbReference>
<evidence type="ECO:0000313" key="12">
    <source>
        <dbReference type="Proteomes" id="UP000550609"/>
    </source>
</evidence>
<dbReference type="STRING" id="266128.ABB25_13600"/>
<evidence type="ECO:0000313" key="10">
    <source>
        <dbReference type="EMBL" id="MBB1115563.1"/>
    </source>
</evidence>
<dbReference type="Gene3D" id="3.40.1550.20">
    <property type="entry name" value="Transcriptional regulator MraZ domain"/>
    <property type="match status" value="1"/>
</dbReference>
<keyword evidence="3" id="KW-0677">Repeat</keyword>
<dbReference type="Pfam" id="PF02381">
    <property type="entry name" value="MraZ"/>
    <property type="match status" value="2"/>
</dbReference>
<keyword evidence="9" id="KW-0132">Cell division</keyword>
<dbReference type="AlphaFoldDB" id="A0A0R0BBA5"/>
<sequence>MFQGETAITVDDKGRMTVPTAQRDLVSSACGNRLVLTYNPFEHGCLWLYRPAAWEKVRDDLLARPNMSKTVRTLQQKLVGSAAHLELDGNGRITLPPSHRSAVGIEKKAVLMGMGDKFELWSEQAHRALIAQTLDDSDLGDDLLDLRL</sequence>
<dbReference type="InterPro" id="IPR007159">
    <property type="entry name" value="SpoVT-AbrB_dom"/>
</dbReference>
<comment type="caution">
    <text evidence="9">The sequence shown here is derived from an EMBL/GenBank/DDBJ whole genome shotgun (WGS) entry which is preliminary data.</text>
</comment>
<dbReference type="GO" id="GO:0000976">
    <property type="term" value="F:transcription cis-regulatory region binding"/>
    <property type="evidence" value="ECO:0007669"/>
    <property type="project" value="TreeGrafter"/>
</dbReference>
<keyword evidence="5 7" id="KW-0238">DNA-binding</keyword>
<evidence type="ECO:0000313" key="11">
    <source>
        <dbReference type="Proteomes" id="UP000051254"/>
    </source>
</evidence>
<keyword evidence="2 7" id="KW-0963">Cytoplasm</keyword>
<dbReference type="InterPro" id="IPR020603">
    <property type="entry name" value="MraZ_dom"/>
</dbReference>
<dbReference type="OrthoDB" id="9807753at2"/>
<dbReference type="NCBIfam" id="TIGR00242">
    <property type="entry name" value="division/cell wall cluster transcriptional repressor MraZ"/>
    <property type="match status" value="1"/>
</dbReference>
<accession>A0A7W3YU75</accession>
<evidence type="ECO:0000259" key="8">
    <source>
        <dbReference type="PROSITE" id="PS51740"/>
    </source>
</evidence>
<comment type="subcellular location">
    <subcellularLocation>
        <location evidence="7">Cytoplasm</location>
        <location evidence="7">Nucleoid</location>
    </subcellularLocation>
</comment>
<evidence type="ECO:0000256" key="2">
    <source>
        <dbReference type="ARBA" id="ARBA00022490"/>
    </source>
</evidence>
<dbReference type="InterPro" id="IPR035644">
    <property type="entry name" value="MraZ_C"/>
</dbReference>
<dbReference type="InterPro" id="IPR035642">
    <property type="entry name" value="MraZ_N"/>
</dbReference>
<evidence type="ECO:0000256" key="7">
    <source>
        <dbReference type="HAMAP-Rule" id="MF_01008"/>
    </source>
</evidence>
<keyword evidence="11" id="KW-1185">Reference proteome</keyword>
<keyword evidence="9" id="KW-0131">Cell cycle</keyword>
<feature type="domain" description="SpoVT-AbrB" evidence="8">
    <location>
        <begin position="82"/>
        <end position="125"/>
    </location>
</feature>
<dbReference type="InterPro" id="IPR003444">
    <property type="entry name" value="MraZ"/>
</dbReference>
<dbReference type="GO" id="GO:0009295">
    <property type="term" value="C:nucleoid"/>
    <property type="evidence" value="ECO:0007669"/>
    <property type="project" value="UniProtKB-SubCell"/>
</dbReference>
<protein>
    <recommendedName>
        <fullName evidence="1 7">Transcriptional regulator MraZ</fullName>
    </recommendedName>
</protein>
<keyword evidence="6 7" id="KW-0804">Transcription</keyword>
<dbReference type="EMBL" id="LDJH01000031">
    <property type="protein sequence ID" value="KRG54560.1"/>
    <property type="molecule type" value="Genomic_DNA"/>
</dbReference>
<dbReference type="PANTHER" id="PTHR34701">
    <property type="entry name" value="TRANSCRIPTIONAL REGULATOR MRAZ"/>
    <property type="match status" value="1"/>
</dbReference>
<dbReference type="HAMAP" id="MF_01008">
    <property type="entry name" value="MraZ"/>
    <property type="match status" value="1"/>
</dbReference>
<evidence type="ECO:0000256" key="5">
    <source>
        <dbReference type="ARBA" id="ARBA00023125"/>
    </source>
</evidence>